<evidence type="ECO:0000256" key="8">
    <source>
        <dbReference type="ARBA" id="ARBA00023239"/>
    </source>
</evidence>
<dbReference type="AlphaFoldDB" id="A0A2N0X6H0"/>
<comment type="similarity">
    <text evidence="3 9">Belongs to the alpha-acetolactate decarboxylase family.</text>
</comment>
<dbReference type="GO" id="GO:0045151">
    <property type="term" value="P:acetoin biosynthetic process"/>
    <property type="evidence" value="ECO:0007669"/>
    <property type="project" value="UniProtKB-UniRule"/>
</dbReference>
<reference evidence="10 11" key="1">
    <citation type="submission" date="2017-12" db="EMBL/GenBank/DDBJ databases">
        <title>Corynebacterium mastitidis 16-1433 Genome.</title>
        <authorList>
            <person name="Gulvik C.A."/>
        </authorList>
    </citation>
    <scope>NUCLEOTIDE SEQUENCE [LARGE SCALE GENOMIC DNA]</scope>
    <source>
        <strain evidence="10 11">16-1433</strain>
    </source>
</reference>
<evidence type="ECO:0000313" key="11">
    <source>
        <dbReference type="Proteomes" id="UP000233249"/>
    </source>
</evidence>
<dbReference type="UniPathway" id="UPA00626">
    <property type="reaction ID" value="UER00678"/>
</dbReference>
<dbReference type="GO" id="GO:0047605">
    <property type="term" value="F:acetolactate decarboxylase activity"/>
    <property type="evidence" value="ECO:0007669"/>
    <property type="project" value="UniProtKB-UniRule"/>
</dbReference>
<dbReference type="STRING" id="1121365.GCA_000375365_01484"/>
<comment type="catalytic activity">
    <reaction evidence="1 9">
        <text>(2S)-2-acetolactate + H(+) = (R)-acetoin + CO2</text>
        <dbReference type="Rhea" id="RHEA:21580"/>
        <dbReference type="ChEBI" id="CHEBI:15378"/>
        <dbReference type="ChEBI" id="CHEBI:15686"/>
        <dbReference type="ChEBI" id="CHEBI:16526"/>
        <dbReference type="ChEBI" id="CHEBI:58476"/>
        <dbReference type="EC" id="4.1.1.5"/>
    </reaction>
</comment>
<protein>
    <recommendedName>
        <fullName evidence="5 9">Alpha-acetolactate decarboxylase</fullName>
        <ecNumber evidence="4 9">4.1.1.5</ecNumber>
    </recommendedName>
</protein>
<dbReference type="CDD" id="cd17299">
    <property type="entry name" value="acetolactate_decarboxylase"/>
    <property type="match status" value="1"/>
</dbReference>
<dbReference type="OrthoDB" id="8612680at2"/>
<keyword evidence="6 9" id="KW-0210">Decarboxylase</keyword>
<evidence type="ECO:0000256" key="5">
    <source>
        <dbReference type="ARBA" id="ARBA00020164"/>
    </source>
</evidence>
<sequence>MGTQRSFPTQRHTIFQNSLMTALLDGIYDGEMTVGELLGHGNFGIGTFDALDGEMIVLDGVCYQVRGDGSAARAALEQRSPFTVMTNFVPHIAATPPPGLRREELAGFIDELQPSENYMYAVRITGRFSEVRVRTVTRQSKPYRPMVEATGDDAELCFRDVEGTVAGFRTPVYEKGIGVPGCHAHFIDSARTRGGHVLDFTLGSGAVELCPGTDLSLRLPLTSDFSRAALAPEDLDHQIHTTEIKK</sequence>
<evidence type="ECO:0000256" key="6">
    <source>
        <dbReference type="ARBA" id="ARBA00022793"/>
    </source>
</evidence>
<dbReference type="NCBIfam" id="TIGR01252">
    <property type="entry name" value="acetolac_decarb"/>
    <property type="match status" value="1"/>
</dbReference>
<accession>A0A2N0X6H0</accession>
<dbReference type="SUPFAM" id="SSF117856">
    <property type="entry name" value="AF0104/ALDC/Ptd012-like"/>
    <property type="match status" value="1"/>
</dbReference>
<dbReference type="Proteomes" id="UP000233249">
    <property type="component" value="Unassembled WGS sequence"/>
</dbReference>
<organism evidence="10 11">
    <name type="scientific">Corynebacterium mastitidis</name>
    <dbReference type="NCBI Taxonomy" id="161890"/>
    <lineage>
        <taxon>Bacteria</taxon>
        <taxon>Bacillati</taxon>
        <taxon>Actinomycetota</taxon>
        <taxon>Actinomycetes</taxon>
        <taxon>Mycobacteriales</taxon>
        <taxon>Corynebacteriaceae</taxon>
        <taxon>Corynebacterium</taxon>
    </lineage>
</organism>
<gene>
    <name evidence="10" type="primary">budA</name>
    <name evidence="10" type="ORF">CXB45_07670</name>
</gene>
<dbReference type="PANTHER" id="PTHR35524">
    <property type="entry name" value="ALPHA-ACETOLACTATE DECARBOXYLASE"/>
    <property type="match status" value="1"/>
</dbReference>
<evidence type="ECO:0000256" key="4">
    <source>
        <dbReference type="ARBA" id="ARBA00013204"/>
    </source>
</evidence>
<proteinExistence type="inferred from homology"/>
<evidence type="ECO:0000256" key="7">
    <source>
        <dbReference type="ARBA" id="ARBA00023061"/>
    </source>
</evidence>
<evidence type="ECO:0000313" key="10">
    <source>
        <dbReference type="EMBL" id="PKF68324.1"/>
    </source>
</evidence>
<evidence type="ECO:0000256" key="9">
    <source>
        <dbReference type="PIRNR" id="PIRNR001332"/>
    </source>
</evidence>
<evidence type="ECO:0000256" key="2">
    <source>
        <dbReference type="ARBA" id="ARBA00005170"/>
    </source>
</evidence>
<dbReference type="Gene3D" id="3.30.1330.80">
    <property type="entry name" value="Hypothetical protein, similar to alpha- acetolactate decarboxylase, domain 2"/>
    <property type="match status" value="2"/>
</dbReference>
<name>A0A2N0X6H0_9CORY</name>
<dbReference type="RefSeq" id="WP_101173924.1">
    <property type="nucleotide sequence ID" value="NZ_JAKRKB010000002.1"/>
</dbReference>
<dbReference type="InterPro" id="IPR005128">
    <property type="entry name" value="Acetolactate_a_deCO2ase"/>
</dbReference>
<comment type="caution">
    <text evidence="10">The sequence shown here is derived from an EMBL/GenBank/DDBJ whole genome shotgun (WGS) entry which is preliminary data.</text>
</comment>
<dbReference type="PANTHER" id="PTHR35524:SF1">
    <property type="entry name" value="ALPHA-ACETOLACTATE DECARBOXYLASE"/>
    <property type="match status" value="1"/>
</dbReference>
<comment type="pathway">
    <text evidence="2 9">Polyol metabolism; (R,R)-butane-2,3-diol biosynthesis; (R,R)-butane-2,3-diol from pyruvate: step 2/3.</text>
</comment>
<keyword evidence="8 9" id="KW-0456">Lyase</keyword>
<dbReference type="Pfam" id="PF03306">
    <property type="entry name" value="AAL_decarboxy"/>
    <property type="match status" value="1"/>
</dbReference>
<dbReference type="PIRSF" id="PIRSF001332">
    <property type="entry name" value="Acetolac_decarb"/>
    <property type="match status" value="1"/>
</dbReference>
<dbReference type="EMBL" id="PJAF01000021">
    <property type="protein sequence ID" value="PKF68324.1"/>
    <property type="molecule type" value="Genomic_DNA"/>
</dbReference>
<evidence type="ECO:0000256" key="1">
    <source>
        <dbReference type="ARBA" id="ARBA00001784"/>
    </source>
</evidence>
<keyword evidence="7 9" id="KW-0005">Acetoin biosynthesis</keyword>
<evidence type="ECO:0000256" key="3">
    <source>
        <dbReference type="ARBA" id="ARBA00007106"/>
    </source>
</evidence>
<dbReference type="EC" id="4.1.1.5" evidence="4 9"/>